<dbReference type="STRING" id="1071383.J7R0N8"/>
<dbReference type="KEGG" id="kng:KNAG_0A07270"/>
<dbReference type="GO" id="GO:1990050">
    <property type="term" value="F:phosphatidic acid transfer activity"/>
    <property type="evidence" value="ECO:0007669"/>
    <property type="project" value="TreeGrafter"/>
</dbReference>
<dbReference type="GeneID" id="34524015"/>
<dbReference type="HOGENOM" id="CLU_101473_2_1_1"/>
<dbReference type="eggNOG" id="KOG3481">
    <property type="taxonomic scope" value="Eukaryota"/>
</dbReference>
<dbReference type="OrthoDB" id="19091at2759"/>
<dbReference type="Pfam" id="PF05254">
    <property type="entry name" value="UPF0203"/>
    <property type="match status" value="1"/>
</dbReference>
<evidence type="ECO:0000256" key="3">
    <source>
        <dbReference type="SAM" id="MobiDB-lite"/>
    </source>
</evidence>
<dbReference type="Proteomes" id="UP000006310">
    <property type="component" value="Chromosome 1"/>
</dbReference>
<dbReference type="RefSeq" id="XP_022462626.1">
    <property type="nucleotide sequence ID" value="XM_022611192.1"/>
</dbReference>
<proteinExistence type="inferred from homology"/>
<protein>
    <recommendedName>
        <fullName evidence="6">Mitochondrial distribution and morphology protein 35</fullName>
    </recommendedName>
</protein>
<reference evidence="5" key="2">
    <citation type="submission" date="2012-08" db="EMBL/GenBank/DDBJ databases">
        <title>Genome sequence of Kazachstania naganishii.</title>
        <authorList>
            <person name="Gordon J.L."/>
            <person name="Armisen D."/>
            <person name="Proux-Wera E."/>
            <person name="OhEigeartaigh S.S."/>
            <person name="Byrne K.P."/>
            <person name="Wolfe K.H."/>
        </authorList>
    </citation>
    <scope>NUCLEOTIDE SEQUENCE [LARGE SCALE GENOMIC DNA]</scope>
    <source>
        <strain evidence="5">ATCC MYA-139 / BCRC 22969 / CBS 8797 / CCRC 22969 / KCTC 17520 / NBRC 10181 / NCYC 3082</strain>
    </source>
</reference>
<comment type="similarity">
    <text evidence="1">Belongs to the TRIAP1/MDM35 family.</text>
</comment>
<dbReference type="GO" id="GO:0120010">
    <property type="term" value="P:intermembrane phospholipid transfer"/>
    <property type="evidence" value="ECO:0007669"/>
    <property type="project" value="EnsemblFungi"/>
</dbReference>
<accession>J7R0N8</accession>
<evidence type="ECO:0000313" key="4">
    <source>
        <dbReference type="EMBL" id="CCK68380.1"/>
    </source>
</evidence>
<evidence type="ECO:0000256" key="1">
    <source>
        <dbReference type="ARBA" id="ARBA00006196"/>
    </source>
</evidence>
<dbReference type="GO" id="GO:0045332">
    <property type="term" value="P:phospholipid translocation"/>
    <property type="evidence" value="ECO:0007669"/>
    <property type="project" value="TreeGrafter"/>
</dbReference>
<dbReference type="GO" id="GO:0005829">
    <property type="term" value="C:cytosol"/>
    <property type="evidence" value="ECO:0007669"/>
    <property type="project" value="TreeGrafter"/>
</dbReference>
<dbReference type="GO" id="GO:0005634">
    <property type="term" value="C:nucleus"/>
    <property type="evidence" value="ECO:0007669"/>
    <property type="project" value="TreeGrafter"/>
</dbReference>
<dbReference type="EMBL" id="HE978314">
    <property type="protein sequence ID" value="CCK68380.1"/>
    <property type="molecule type" value="Genomic_DNA"/>
</dbReference>
<dbReference type="OMA" id="KKYDDCF"/>
<evidence type="ECO:0008006" key="6">
    <source>
        <dbReference type="Google" id="ProtNLM"/>
    </source>
</evidence>
<keyword evidence="2" id="KW-1015">Disulfide bond</keyword>
<dbReference type="InterPro" id="IPR007918">
    <property type="entry name" value="MDM35_apoptosis"/>
</dbReference>
<sequence length="93" mass="10605">MGSAMSASFAPECTPLKKRYDSCFNEWYSEQFLKGRSVENPCSKEWYAYSACVDANLVKEGIKPALDDARREAPFEKGGELQEREQGKEQEKK</sequence>
<evidence type="ECO:0000256" key="2">
    <source>
        <dbReference type="ARBA" id="ARBA00023157"/>
    </source>
</evidence>
<evidence type="ECO:0000313" key="5">
    <source>
        <dbReference type="Proteomes" id="UP000006310"/>
    </source>
</evidence>
<dbReference type="PANTHER" id="PTHR46403">
    <property type="entry name" value="TP53-REGULATED INHIBITOR OF APOPTOSIS 1"/>
    <property type="match status" value="1"/>
</dbReference>
<reference evidence="4 5" key="1">
    <citation type="journal article" date="2011" name="Proc. Natl. Acad. Sci. U.S.A.">
        <title>Evolutionary erosion of yeast sex chromosomes by mating-type switching accidents.</title>
        <authorList>
            <person name="Gordon J.L."/>
            <person name="Armisen D."/>
            <person name="Proux-Wera E."/>
            <person name="Oheigeartaigh S.S."/>
            <person name="Byrne K.P."/>
            <person name="Wolfe K.H."/>
        </authorList>
    </citation>
    <scope>NUCLEOTIDE SEQUENCE [LARGE SCALE GENOMIC DNA]</scope>
    <source>
        <strain evidence="5">ATCC MYA-139 / BCRC 22969 / CBS 8797 / CCRC 22969 / KCTC 17520 / NBRC 10181 / NCYC 3082</strain>
    </source>
</reference>
<organism evidence="4 5">
    <name type="scientific">Huiozyma naganishii (strain ATCC MYA-139 / BCRC 22969 / CBS 8797 / KCTC 17520 / NBRC 10181 / NCYC 3082 / Yp74L-3)</name>
    <name type="common">Yeast</name>
    <name type="synonym">Kazachstania naganishii</name>
    <dbReference type="NCBI Taxonomy" id="1071383"/>
    <lineage>
        <taxon>Eukaryota</taxon>
        <taxon>Fungi</taxon>
        <taxon>Dikarya</taxon>
        <taxon>Ascomycota</taxon>
        <taxon>Saccharomycotina</taxon>
        <taxon>Saccharomycetes</taxon>
        <taxon>Saccharomycetales</taxon>
        <taxon>Saccharomycetaceae</taxon>
        <taxon>Huiozyma</taxon>
    </lineage>
</organism>
<feature type="region of interest" description="Disordered" evidence="3">
    <location>
        <begin position="69"/>
        <end position="93"/>
    </location>
</feature>
<dbReference type="AlphaFoldDB" id="J7R0N8"/>
<gene>
    <name evidence="4" type="primary">KNAG0A07270</name>
    <name evidence="4" type="ordered locus">KNAG_0A07270</name>
</gene>
<dbReference type="GO" id="GO:0005758">
    <property type="term" value="C:mitochondrial intermembrane space"/>
    <property type="evidence" value="ECO:0007669"/>
    <property type="project" value="EnsemblFungi"/>
</dbReference>
<keyword evidence="5" id="KW-1185">Reference proteome</keyword>
<dbReference type="GO" id="GO:0033108">
    <property type="term" value="P:mitochondrial respiratory chain complex assembly"/>
    <property type="evidence" value="ECO:0007669"/>
    <property type="project" value="EnsemblFungi"/>
</dbReference>
<name>J7R0N8_HUIN7</name>
<dbReference type="PANTHER" id="PTHR46403:SF1">
    <property type="entry name" value="TP53-REGULATED INHIBITOR OF APOPTOSIS 1"/>
    <property type="match status" value="1"/>
</dbReference>